<dbReference type="RefSeq" id="WP_208740066.1">
    <property type="nucleotide sequence ID" value="NZ_CP024915.1"/>
</dbReference>
<gene>
    <name evidence="2" type="ORF">CVO76_15680</name>
</gene>
<feature type="domain" description="Protein-glutamine gamma-glutamyltransferase-like C-terminal" evidence="1">
    <location>
        <begin position="18"/>
        <end position="73"/>
    </location>
</feature>
<dbReference type="InterPro" id="IPR025403">
    <property type="entry name" value="TgpA-like_C"/>
</dbReference>
<proteinExistence type="predicted"/>
<evidence type="ECO:0000313" key="2">
    <source>
        <dbReference type="EMBL" id="AUZ88921.1"/>
    </source>
</evidence>
<reference evidence="2 3" key="1">
    <citation type="submission" date="2017-11" db="EMBL/GenBank/DDBJ databases">
        <title>Draft genome of Arthrobacter agilis strain UMCV2, a plant growth-promoting rhizobacterium and biocontrol capacity of phytopathogenic fungi.</title>
        <authorList>
            <person name="Martinez-Camara R."/>
            <person name="Santoyo G."/>
            <person name="Moreno-Hagelsieb G."/>
            <person name="Valencia-Cantero E."/>
        </authorList>
    </citation>
    <scope>NUCLEOTIDE SEQUENCE [LARGE SCALE GENOMIC DNA]</scope>
    <source>
        <strain evidence="2 3">UMCV2</strain>
    </source>
</reference>
<organism evidence="2 3">
    <name type="scientific">Arthrobacter agilis</name>
    <dbReference type="NCBI Taxonomy" id="37921"/>
    <lineage>
        <taxon>Bacteria</taxon>
        <taxon>Bacillati</taxon>
        <taxon>Actinomycetota</taxon>
        <taxon>Actinomycetes</taxon>
        <taxon>Micrococcales</taxon>
        <taxon>Micrococcaceae</taxon>
        <taxon>Arthrobacter</taxon>
    </lineage>
</organism>
<protein>
    <recommendedName>
        <fullName evidence="1">Protein-glutamine gamma-glutamyltransferase-like C-terminal domain-containing protein</fullName>
    </recommendedName>
</protein>
<accession>A0A2L0UI37</accession>
<dbReference type="Proteomes" id="UP000239187">
    <property type="component" value="Chromosome"/>
</dbReference>
<dbReference type="Pfam" id="PF13559">
    <property type="entry name" value="DUF4129"/>
    <property type="match status" value="1"/>
</dbReference>
<dbReference type="EMBL" id="CP024915">
    <property type="protein sequence ID" value="AUZ88921.1"/>
    <property type="molecule type" value="Genomic_DNA"/>
</dbReference>
<feature type="non-terminal residue" evidence="2">
    <location>
        <position position="1"/>
    </location>
</feature>
<evidence type="ECO:0000313" key="3">
    <source>
        <dbReference type="Proteomes" id="UP000239187"/>
    </source>
</evidence>
<dbReference type="AlphaFoldDB" id="A0A2L0UI37"/>
<sequence>FRAALTGDTDTSDAVIRCWLDLERLCAAAGVRRGPAQTSTDFARAAAASLDLPARPLVALNRLYQRARFGQARGARPSLPLGPADRELAVAAVGELSAALASRPAVTP</sequence>
<name>A0A2L0UI37_9MICC</name>
<evidence type="ECO:0000259" key="1">
    <source>
        <dbReference type="Pfam" id="PF13559"/>
    </source>
</evidence>